<dbReference type="InterPro" id="IPR046536">
    <property type="entry name" value="DUF6601"/>
</dbReference>
<reference evidence="2" key="2">
    <citation type="submission" date="2011-03" db="EMBL/GenBank/DDBJ databases">
        <title>Annotation of Magnaporthe poae ATCC 64411.</title>
        <authorList>
            <person name="Ma L.-J."/>
            <person name="Dead R."/>
            <person name="Young S.K."/>
            <person name="Zeng Q."/>
            <person name="Gargeya S."/>
            <person name="Fitzgerald M."/>
            <person name="Haas B."/>
            <person name="Abouelleil A."/>
            <person name="Alvarado L."/>
            <person name="Arachchi H.M."/>
            <person name="Berlin A."/>
            <person name="Brown A."/>
            <person name="Chapman S.B."/>
            <person name="Chen Z."/>
            <person name="Dunbar C."/>
            <person name="Freedman E."/>
            <person name="Gearin G."/>
            <person name="Gellesch M."/>
            <person name="Goldberg J."/>
            <person name="Griggs A."/>
            <person name="Gujja S."/>
            <person name="Heiman D."/>
            <person name="Howarth C."/>
            <person name="Larson L."/>
            <person name="Lui A."/>
            <person name="MacDonald P.J.P."/>
            <person name="Mehta T."/>
            <person name="Montmayeur A."/>
            <person name="Murphy C."/>
            <person name="Neiman D."/>
            <person name="Pearson M."/>
            <person name="Priest M."/>
            <person name="Roberts A."/>
            <person name="Saif S."/>
            <person name="Shea T."/>
            <person name="Shenoy N."/>
            <person name="Sisk P."/>
            <person name="Stolte C."/>
            <person name="Sykes S."/>
            <person name="Yandava C."/>
            <person name="Wortman J."/>
            <person name="Nusbaum C."/>
            <person name="Birren B."/>
        </authorList>
    </citation>
    <scope>NUCLEOTIDE SEQUENCE</scope>
    <source>
        <strain evidence="2">ATCC 64411</strain>
    </source>
</reference>
<dbReference type="VEuPathDB" id="FungiDB:MAPG_09574"/>
<proteinExistence type="predicted"/>
<feature type="non-terminal residue" evidence="2">
    <location>
        <position position="168"/>
    </location>
</feature>
<dbReference type="PANTHER" id="PTHR34414:SF1">
    <property type="entry name" value="SUBTILISIN-LIKE SERINE PROTEASE"/>
    <property type="match status" value="1"/>
</dbReference>
<name>A0A0H2U3Y0_MAGP6</name>
<evidence type="ECO:0000256" key="1">
    <source>
        <dbReference type="SAM" id="MobiDB-lite"/>
    </source>
</evidence>
<dbReference type="AlphaFoldDB" id="A0A0H2U3Y0"/>
<dbReference type="Pfam" id="PF20246">
    <property type="entry name" value="DUF6601"/>
    <property type="match status" value="1"/>
</dbReference>
<protein>
    <submittedName>
        <fullName evidence="2">Uncharacterized protein</fullName>
    </submittedName>
</protein>
<sequence>MKIPFQQSHELVSDAVESGTSTGHLPGYPAISLADEHGLAEFLAQEFVSALQDRMAPRLWWMSKQDSGSISPLHRQAVKRRTIVVTEDPKLHLVWIRDRIFIKPLPAYLVNHSFWENQLGRRACSPPAVAAAAKPDVTATQQPADPRPPPSLQHIRRAALGYLRTYTH</sequence>
<reference evidence="2" key="1">
    <citation type="submission" date="2010-05" db="EMBL/GenBank/DDBJ databases">
        <title>The Genome Sequence of Magnaporthe poae strain ATCC 64411.</title>
        <authorList>
            <consortium name="The Broad Institute Genome Sequencing Platform"/>
            <consortium name="Broad Institute Genome Sequencing Center for Infectious Disease"/>
            <person name="Ma L.-J."/>
            <person name="Dead R."/>
            <person name="Young S."/>
            <person name="Zeng Q."/>
            <person name="Koehrsen M."/>
            <person name="Alvarado L."/>
            <person name="Berlin A."/>
            <person name="Chapman S.B."/>
            <person name="Chen Z."/>
            <person name="Freedman E."/>
            <person name="Gellesch M."/>
            <person name="Goldberg J."/>
            <person name="Griggs A."/>
            <person name="Gujja S."/>
            <person name="Heilman E.R."/>
            <person name="Heiman D."/>
            <person name="Hepburn T."/>
            <person name="Howarth C."/>
            <person name="Jen D."/>
            <person name="Larson L."/>
            <person name="Mehta T."/>
            <person name="Neiman D."/>
            <person name="Pearson M."/>
            <person name="Roberts A."/>
            <person name="Saif S."/>
            <person name="Shea T."/>
            <person name="Shenoy N."/>
            <person name="Sisk P."/>
            <person name="Stolte C."/>
            <person name="Sykes S."/>
            <person name="Walk T."/>
            <person name="White J."/>
            <person name="Yandava C."/>
            <person name="Haas B."/>
            <person name="Nusbaum C."/>
            <person name="Birren B."/>
        </authorList>
    </citation>
    <scope>NUCLEOTIDE SEQUENCE</scope>
    <source>
        <strain evidence="2">ATCC 64411</strain>
    </source>
</reference>
<evidence type="ECO:0000313" key="2">
    <source>
        <dbReference type="EMBL" id="KLU91050.1"/>
    </source>
</evidence>
<organism evidence="2">
    <name type="scientific">Magnaporthiopsis poae (strain ATCC 64411 / 73-15)</name>
    <name type="common">Kentucky bluegrass fungus</name>
    <name type="synonym">Magnaporthe poae</name>
    <dbReference type="NCBI Taxonomy" id="644358"/>
    <lineage>
        <taxon>Eukaryota</taxon>
        <taxon>Fungi</taxon>
        <taxon>Dikarya</taxon>
        <taxon>Ascomycota</taxon>
        <taxon>Pezizomycotina</taxon>
        <taxon>Sordariomycetes</taxon>
        <taxon>Sordariomycetidae</taxon>
        <taxon>Magnaporthales</taxon>
        <taxon>Magnaporthaceae</taxon>
        <taxon>Magnaporthiopsis</taxon>
    </lineage>
</organism>
<feature type="region of interest" description="Disordered" evidence="1">
    <location>
        <begin position="132"/>
        <end position="152"/>
    </location>
</feature>
<dbReference type="OrthoDB" id="5086500at2759"/>
<gene>
    <name evidence="2" type="ORF">MAPG_09574</name>
</gene>
<dbReference type="EMBL" id="GL876976">
    <property type="protein sequence ID" value="KLU91050.1"/>
    <property type="molecule type" value="Genomic_DNA"/>
</dbReference>
<accession>A0A0H2U3Y0</accession>
<dbReference type="PANTHER" id="PTHR34414">
    <property type="entry name" value="HET DOMAIN-CONTAINING PROTEIN-RELATED"/>
    <property type="match status" value="1"/>
</dbReference>